<dbReference type="SUPFAM" id="SSF56672">
    <property type="entry name" value="DNA/RNA polymerases"/>
    <property type="match status" value="1"/>
</dbReference>
<dbReference type="CDD" id="cd01650">
    <property type="entry name" value="RT_nLTR_like"/>
    <property type="match status" value="1"/>
</dbReference>
<protein>
    <submittedName>
        <fullName evidence="3">LINE-1 retrotransposable element ORF2 protein</fullName>
    </submittedName>
</protein>
<dbReference type="InterPro" id="IPR000477">
    <property type="entry name" value="RT_dom"/>
</dbReference>
<evidence type="ECO:0000256" key="1">
    <source>
        <dbReference type="SAM" id="MobiDB-lite"/>
    </source>
</evidence>
<dbReference type="PANTHER" id="PTHR33116">
    <property type="entry name" value="REVERSE TRANSCRIPTASE ZINC-BINDING DOMAIN-CONTAINING PROTEIN-RELATED-RELATED"/>
    <property type="match status" value="1"/>
</dbReference>
<evidence type="ECO:0000313" key="4">
    <source>
        <dbReference type="Proteomes" id="UP000288805"/>
    </source>
</evidence>
<feature type="compositionally biased region" description="Basic and acidic residues" evidence="1">
    <location>
        <begin position="257"/>
        <end position="273"/>
    </location>
</feature>
<dbReference type="Proteomes" id="UP000288805">
    <property type="component" value="Unassembled WGS sequence"/>
</dbReference>
<reference evidence="3 4" key="1">
    <citation type="journal article" date="2018" name="PLoS Genet.">
        <title>Population sequencing reveals clonal diversity and ancestral inbreeding in the grapevine cultivar Chardonnay.</title>
        <authorList>
            <person name="Roach M.J."/>
            <person name="Johnson D.L."/>
            <person name="Bohlmann J."/>
            <person name="van Vuuren H.J."/>
            <person name="Jones S.J."/>
            <person name="Pretorius I.S."/>
            <person name="Schmidt S.A."/>
            <person name="Borneman A.R."/>
        </authorList>
    </citation>
    <scope>NUCLEOTIDE SEQUENCE [LARGE SCALE GENOMIC DNA]</scope>
    <source>
        <strain evidence="4">cv. Chardonnay</strain>
        <tissue evidence="3">Leaf</tissue>
    </source>
</reference>
<comment type="caution">
    <text evidence="3">The sequence shown here is derived from an EMBL/GenBank/DDBJ whole genome shotgun (WGS) entry which is preliminary data.</text>
</comment>
<name>A0A438H460_VITVI</name>
<gene>
    <name evidence="3" type="primary">LORF2_185</name>
    <name evidence="3" type="ORF">CK203_048190</name>
</gene>
<dbReference type="SUPFAM" id="SSF56219">
    <property type="entry name" value="DNase I-like"/>
    <property type="match status" value="1"/>
</dbReference>
<dbReference type="Pfam" id="PF00078">
    <property type="entry name" value="RVT_1"/>
    <property type="match status" value="1"/>
</dbReference>
<evidence type="ECO:0000313" key="3">
    <source>
        <dbReference type="EMBL" id="RVW79097.1"/>
    </source>
</evidence>
<dbReference type="InterPro" id="IPR036691">
    <property type="entry name" value="Endo/exonu/phosph_ase_sf"/>
</dbReference>
<dbReference type="AlphaFoldDB" id="A0A438H460"/>
<feature type="region of interest" description="Disordered" evidence="1">
    <location>
        <begin position="243"/>
        <end position="285"/>
    </location>
</feature>
<feature type="region of interest" description="Disordered" evidence="1">
    <location>
        <begin position="308"/>
        <end position="393"/>
    </location>
</feature>
<dbReference type="EMBL" id="QGNW01000286">
    <property type="protein sequence ID" value="RVW79097.1"/>
    <property type="molecule type" value="Genomic_DNA"/>
</dbReference>
<dbReference type="Gene3D" id="3.60.10.10">
    <property type="entry name" value="Endonuclease/exonuclease/phosphatase"/>
    <property type="match status" value="1"/>
</dbReference>
<evidence type="ECO:0000259" key="2">
    <source>
        <dbReference type="Pfam" id="PF00078"/>
    </source>
</evidence>
<accession>A0A438H460</accession>
<organism evidence="3 4">
    <name type="scientific">Vitis vinifera</name>
    <name type="common">Grape</name>
    <dbReference type="NCBI Taxonomy" id="29760"/>
    <lineage>
        <taxon>Eukaryota</taxon>
        <taxon>Viridiplantae</taxon>
        <taxon>Streptophyta</taxon>
        <taxon>Embryophyta</taxon>
        <taxon>Tracheophyta</taxon>
        <taxon>Spermatophyta</taxon>
        <taxon>Magnoliopsida</taxon>
        <taxon>eudicotyledons</taxon>
        <taxon>Gunneridae</taxon>
        <taxon>Pentapetalae</taxon>
        <taxon>rosids</taxon>
        <taxon>Vitales</taxon>
        <taxon>Vitaceae</taxon>
        <taxon>Viteae</taxon>
        <taxon>Vitis</taxon>
    </lineage>
</organism>
<proteinExistence type="predicted"/>
<feature type="domain" description="Reverse transcriptase" evidence="2">
    <location>
        <begin position="761"/>
        <end position="957"/>
    </location>
</feature>
<dbReference type="InterPro" id="IPR043502">
    <property type="entry name" value="DNA/RNA_pol_sf"/>
</dbReference>
<sequence>MGGKILGRRLFQSKISLFKLKEFRRRSKKKPQESKGMYRGEWSYADVVAEKGPRNGAEMLVGKWARAVVCESKGKIRDWCDVGKAIARRWIQDQGSFTARGEVIALRRWSPKENSVVNGKFRRGWLELRGLPFHLWDEAQLRHILQKWGRVTKVARKSLKLVDLTKVTLWVEMLPNVVLPALLEVEDGDWTYTVVVTVTGEDDGEASLRLESNRSKDELRSVGGCVFQKPQIAEGLRATARTNECRSWRPRHRSHSRSSDSKSSKGEKGKERWMLGPTVGSNVGPTKPDAFKACSDWAQFGAKDFGPLAGPAHKGHPQELSKAKGSSVSIRRITRSWSPRLEEASSTPKRNLEGGGSSEVNQDTFRGKSRSNKSDLSPGLKTSKAFTSETEGEEGISQCKLVNKVRPPFLAVSERDLPLAGAFEPKFLPESSVSVVHPSRCVVFPLETSNRKFKDRPFLRETLSNLEGHGVSGEASPPELEPSTLPLEGFQVEGLTPRKMVKVQSVLESLRIRIVRDNGKGVEGENKSALSTEKILSWNTRGLGSRKKKRTVRRSLEWAALPACGASGGIVILWDSIKFKCTEKVLGSFSVTVKLNSNEERSFWLTSVYGPNKPLWRKDFWLELQGLYSLTFPRWCVGGDFNVIRRISEKMGDSRFENMWLLHPEFKEKFRDWWQECTVEGWEGDSWRIEGIDWAPISGESAVWLDRPFSEEEVRMAVFQLNKEKAPSPDGFTIAVYQECWDVIKEDLMRVFFEFHTKGVLSGRLRKVLHETIFGSQGAFMEGRQILDAVLIANEVVDEKRRSREEGVVFKIDFEKAYDHVDWGFLDHGWVKASRGLRQGDPLSRFLFTLVADVLSRLMIRAKETGITEGFFVGRDRTRVSLLQFADDTIFFSKASLDHLQNLKIILLVFGQVSGLKIHLEKTTISGINTRQELLSSLALVLDCRVSEWPLSYLGLPLGGNPKTIGFWDPVVERISRRLDEWKKAYLSLGGRITLIQSCLSHIPSYFLSLFKIPVSIASKIEKMQRDFLWSGVGEGKKDHLIRWEVVSRPKELGGLGFGKTSMRNIALLGKWLWRFPRERSGLWHKEFSPFVRLVVGNGERIRFWEDLWWGNQTLCSQFADLYRVISVKNLTVSNVLGNSLPLSWNFNFRRNLMDSEIDLLQRLMSSLNSVLFSPSSSDSRFGLCLRQTCFQ</sequence>
<dbReference type="PANTHER" id="PTHR33116:SF78">
    <property type="entry name" value="OS12G0587133 PROTEIN"/>
    <property type="match status" value="1"/>
</dbReference>